<dbReference type="PANTHER" id="PTHR40053">
    <property type="entry name" value="SPORULATION-CONTROL PROTEIN SPO0M"/>
    <property type="match status" value="1"/>
</dbReference>
<protein>
    <submittedName>
        <fullName evidence="2">Sporulation protein</fullName>
    </submittedName>
</protein>
<feature type="compositionally biased region" description="Low complexity" evidence="1">
    <location>
        <begin position="305"/>
        <end position="331"/>
    </location>
</feature>
<name>A0ABV8J6J4_9ACTN</name>
<sequence>MVFKKMLGAFGVGGPSVDTVLSQPGAQPGAPLTGQVNLIGGSTEAAIEHITLGLVTRMEVETGDGDHHATGEFHRLTVSGPLHLAAGQHLSLPFQLVLPWETPITAVYGQPLHGMVMGVRTEVSIARAVDKGDLDAVQVYPLPVQQRILDAFNRLGFVFKSADLEYGQIAGVHQTLPFYQEIEFFPPQQWAQAVNEVELTFVTSPHQVDVILEFDKRSDMFGGGGHDSFGRYTVSHADADTTDWAGVVDGWVRQAVEHRQSLPGYAPPSPYGPPGHGQPAFAQPGYAETGHAQLGHAQLGHAQSGQPGYGQPAYGQPGQPAYGQPGFGQPAYGHSGHGQPGYGPEHGHGHYPQQHHGGGGSGMGGVAMGVVGGLAAGYVASEIMDEVFDDEDGGDEGED</sequence>
<accession>A0ABV8J6J4</accession>
<dbReference type="InterPro" id="IPR009776">
    <property type="entry name" value="Spore_0_M"/>
</dbReference>
<gene>
    <name evidence="2" type="ORF">ACFO0C_42535</name>
</gene>
<evidence type="ECO:0000313" key="2">
    <source>
        <dbReference type="EMBL" id="MFC4071656.1"/>
    </source>
</evidence>
<feature type="region of interest" description="Disordered" evidence="1">
    <location>
        <begin position="261"/>
        <end position="285"/>
    </location>
</feature>
<dbReference type="RefSeq" id="WP_378072526.1">
    <property type="nucleotide sequence ID" value="NZ_JBHSBL010000028.1"/>
</dbReference>
<organism evidence="2 3">
    <name type="scientific">Actinoplanes subglobosus</name>
    <dbReference type="NCBI Taxonomy" id="1547892"/>
    <lineage>
        <taxon>Bacteria</taxon>
        <taxon>Bacillati</taxon>
        <taxon>Actinomycetota</taxon>
        <taxon>Actinomycetes</taxon>
        <taxon>Micromonosporales</taxon>
        <taxon>Micromonosporaceae</taxon>
        <taxon>Actinoplanes</taxon>
    </lineage>
</organism>
<keyword evidence="3" id="KW-1185">Reference proteome</keyword>
<evidence type="ECO:0000256" key="1">
    <source>
        <dbReference type="SAM" id="MobiDB-lite"/>
    </source>
</evidence>
<proteinExistence type="predicted"/>
<reference evidence="3" key="1">
    <citation type="journal article" date="2019" name="Int. J. Syst. Evol. Microbiol.">
        <title>The Global Catalogue of Microorganisms (GCM) 10K type strain sequencing project: providing services to taxonomists for standard genome sequencing and annotation.</title>
        <authorList>
            <consortium name="The Broad Institute Genomics Platform"/>
            <consortium name="The Broad Institute Genome Sequencing Center for Infectious Disease"/>
            <person name="Wu L."/>
            <person name="Ma J."/>
        </authorList>
    </citation>
    <scope>NUCLEOTIDE SEQUENCE [LARGE SCALE GENOMIC DNA]</scope>
    <source>
        <strain evidence="3">TBRC 5832</strain>
    </source>
</reference>
<dbReference type="Pfam" id="PF07070">
    <property type="entry name" value="Spo0M"/>
    <property type="match status" value="1"/>
</dbReference>
<feature type="region of interest" description="Disordered" evidence="1">
    <location>
        <begin position="298"/>
        <end position="363"/>
    </location>
</feature>
<comment type="caution">
    <text evidence="2">The sequence shown here is derived from an EMBL/GenBank/DDBJ whole genome shotgun (WGS) entry which is preliminary data.</text>
</comment>
<dbReference type="EMBL" id="JBHSBL010000028">
    <property type="protein sequence ID" value="MFC4071656.1"/>
    <property type="molecule type" value="Genomic_DNA"/>
</dbReference>
<dbReference type="Proteomes" id="UP001595867">
    <property type="component" value="Unassembled WGS sequence"/>
</dbReference>
<dbReference type="PANTHER" id="PTHR40053:SF1">
    <property type="entry name" value="SPORULATION-CONTROL PROTEIN SPO0M"/>
    <property type="match status" value="1"/>
</dbReference>
<evidence type="ECO:0000313" key="3">
    <source>
        <dbReference type="Proteomes" id="UP001595867"/>
    </source>
</evidence>